<comment type="caution">
    <text evidence="1">The sequence shown here is derived from an EMBL/GenBank/DDBJ whole genome shotgun (WGS) entry which is preliminary data.</text>
</comment>
<organism evidence="1 2">
    <name type="scientific">Sulfitobacter porphyrae</name>
    <dbReference type="NCBI Taxonomy" id="1246864"/>
    <lineage>
        <taxon>Bacteria</taxon>
        <taxon>Pseudomonadati</taxon>
        <taxon>Pseudomonadota</taxon>
        <taxon>Alphaproteobacteria</taxon>
        <taxon>Rhodobacterales</taxon>
        <taxon>Roseobacteraceae</taxon>
        <taxon>Sulfitobacter</taxon>
    </lineage>
</organism>
<gene>
    <name evidence="1" type="ORF">ACFQFQ_24550</name>
</gene>
<proteinExistence type="predicted"/>
<evidence type="ECO:0000313" key="1">
    <source>
        <dbReference type="EMBL" id="MFC6761947.1"/>
    </source>
</evidence>
<sequence length="52" mass="5723">MATFTFLRLNGVPLRPDPGIGVRMMEELMSCQVSEDAIAVWLRDLAARADTG</sequence>
<reference evidence="2" key="1">
    <citation type="journal article" date="2019" name="Int. J. Syst. Evol. Microbiol.">
        <title>The Global Catalogue of Microorganisms (GCM) 10K type strain sequencing project: providing services to taxonomists for standard genome sequencing and annotation.</title>
        <authorList>
            <consortium name="The Broad Institute Genomics Platform"/>
            <consortium name="The Broad Institute Genome Sequencing Center for Infectious Disease"/>
            <person name="Wu L."/>
            <person name="Ma J."/>
        </authorList>
    </citation>
    <scope>NUCLEOTIDE SEQUENCE [LARGE SCALE GENOMIC DNA]</scope>
    <source>
        <strain evidence="2">CCUG 66188</strain>
    </source>
</reference>
<protein>
    <submittedName>
        <fullName evidence="1">Uncharacterized protein</fullName>
    </submittedName>
</protein>
<keyword evidence="2" id="KW-1185">Reference proteome</keyword>
<dbReference type="Gene3D" id="1.10.1790.50">
    <property type="match status" value="1"/>
</dbReference>
<dbReference type="Proteomes" id="UP001596353">
    <property type="component" value="Unassembled WGS sequence"/>
</dbReference>
<evidence type="ECO:0000313" key="2">
    <source>
        <dbReference type="Proteomes" id="UP001596353"/>
    </source>
</evidence>
<name>A0ABW2B917_9RHOB</name>
<dbReference type="EMBL" id="JBHSWG010000003">
    <property type="protein sequence ID" value="MFC6761947.1"/>
    <property type="molecule type" value="Genomic_DNA"/>
</dbReference>
<accession>A0ABW2B917</accession>